<sequence>MIDKEKDLVKLIENGLNIVDQDKFLEYLNIYSAEYILNEYSEIFINEENNRFFSFVDSNQIINLINFDKNVGSILLKNILFFESKLKRTIIENWIKFYKLKDTKIYNFAEDELLNYLPNIKNCPDLKSEKFVYSLFEHAATSEFLIQYKRLANIPIEDLSLSWTFATTINFYRLLDDEIKNKILVSFGIPIVNINNFDKMLNVFLKIRNLISHNGHIYNFTTRLYRVEFNRIYTSIKRNDSSEDKYISLDKVISLLDYLLNWNNTYHEFNEQLKKVALNHHSKQYLIKIIYGLF</sequence>
<dbReference type="Pfam" id="PF07751">
    <property type="entry name" value="Abi_2"/>
    <property type="match status" value="1"/>
</dbReference>
<dbReference type="Proteomes" id="UP000028523">
    <property type="component" value="Unassembled WGS sequence"/>
</dbReference>
<comment type="caution">
    <text evidence="1">The sequence shown here is derived from an EMBL/GenBank/DDBJ whole genome shotgun (WGS) entry which is preliminary data.</text>
</comment>
<name>A0A084U4K7_MALIO</name>
<accession>A0A084U4K7</accession>
<dbReference type="AlphaFoldDB" id="A0A084U4K7"/>
<dbReference type="GeneID" id="96866806"/>
<protein>
    <submittedName>
        <fullName evidence="1">Abi-like protein</fullName>
    </submittedName>
</protein>
<keyword evidence="2" id="KW-1185">Reference proteome</keyword>
<evidence type="ECO:0000313" key="1">
    <source>
        <dbReference type="EMBL" id="KFB07893.1"/>
    </source>
</evidence>
<evidence type="ECO:0000313" key="2">
    <source>
        <dbReference type="Proteomes" id="UP000028523"/>
    </source>
</evidence>
<organism evidence="1 2">
    <name type="scientific">Malacoplasma iowae DK-CPA</name>
    <dbReference type="NCBI Taxonomy" id="1394179"/>
    <lineage>
        <taxon>Bacteria</taxon>
        <taxon>Bacillati</taxon>
        <taxon>Mycoplasmatota</taxon>
        <taxon>Mycoplasmoidales</taxon>
        <taxon>Mycoplasmoidaceae</taxon>
        <taxon>Malacoplasma</taxon>
    </lineage>
</organism>
<dbReference type="InterPro" id="IPR011664">
    <property type="entry name" value="Abi_system_AbiD/AbiF-like"/>
</dbReference>
<proteinExistence type="predicted"/>
<reference evidence="1 2" key="1">
    <citation type="journal article" date="2014" name="PLoS ONE">
        <title>Reduction of Hydrogen Peroxide Accumulation and Toxicity by a Catalase from Mycoplasma iowae.</title>
        <authorList>
            <person name="Pritchard R.E."/>
            <person name="Prassinos A.J."/>
            <person name="Osborne J.D."/>
            <person name="Raviv Z."/>
            <person name="Balish M.F."/>
        </authorList>
    </citation>
    <scope>NUCLEOTIDE SEQUENCE [LARGE SCALE GENOMIC DNA]</scope>
    <source>
        <strain evidence="1 2">DK-CPA</strain>
    </source>
</reference>
<gene>
    <name evidence="1" type="ORF">P271_757</name>
</gene>
<dbReference type="EMBL" id="AWQU01000050">
    <property type="protein sequence ID" value="KFB07893.1"/>
    <property type="molecule type" value="Genomic_DNA"/>
</dbReference>
<dbReference type="RefSeq" id="WP_004025321.1">
    <property type="nucleotide sequence ID" value="NZ_AWQU01000050.1"/>
</dbReference>